<evidence type="ECO:0000313" key="2">
    <source>
        <dbReference type="Proteomes" id="UP000265520"/>
    </source>
</evidence>
<reference evidence="1 2" key="1">
    <citation type="journal article" date="2018" name="Front. Plant Sci.">
        <title>Red Clover (Trifolium pratense) and Zigzag Clover (T. medium) - A Picture of Genomic Similarities and Differences.</title>
        <authorList>
            <person name="Dluhosova J."/>
            <person name="Istvanek J."/>
            <person name="Nedelnik J."/>
            <person name="Repkova J."/>
        </authorList>
    </citation>
    <scope>NUCLEOTIDE SEQUENCE [LARGE SCALE GENOMIC DNA]</scope>
    <source>
        <strain evidence="2">cv. 10/8</strain>
        <tissue evidence="1">Leaf</tissue>
    </source>
</reference>
<dbReference type="GO" id="GO:0016746">
    <property type="term" value="F:acyltransferase activity"/>
    <property type="evidence" value="ECO:0007669"/>
    <property type="project" value="UniProtKB-KW"/>
</dbReference>
<feature type="non-terminal residue" evidence="1">
    <location>
        <position position="80"/>
    </location>
</feature>
<keyword evidence="1" id="KW-0808">Transferase</keyword>
<keyword evidence="2" id="KW-1185">Reference proteome</keyword>
<dbReference type="AlphaFoldDB" id="A0A392PPP9"/>
<dbReference type="Proteomes" id="UP000265520">
    <property type="component" value="Unassembled WGS sequence"/>
</dbReference>
<sequence>MPKGGETIWGDLDWGPKEGNKCEKRGHVKHFVSNNTYSCADMQKGLDVKEPMKYGGINSVGKAVSQLLASLLTTLDSESE</sequence>
<protein>
    <submittedName>
        <fullName evidence="1">Phosphatidylcholine-sterol acyltransferase</fullName>
    </submittedName>
</protein>
<dbReference type="EMBL" id="LXQA010089295">
    <property type="protein sequence ID" value="MCI13712.1"/>
    <property type="molecule type" value="Genomic_DNA"/>
</dbReference>
<name>A0A392PPP9_9FABA</name>
<organism evidence="1 2">
    <name type="scientific">Trifolium medium</name>
    <dbReference type="NCBI Taxonomy" id="97028"/>
    <lineage>
        <taxon>Eukaryota</taxon>
        <taxon>Viridiplantae</taxon>
        <taxon>Streptophyta</taxon>
        <taxon>Embryophyta</taxon>
        <taxon>Tracheophyta</taxon>
        <taxon>Spermatophyta</taxon>
        <taxon>Magnoliopsida</taxon>
        <taxon>eudicotyledons</taxon>
        <taxon>Gunneridae</taxon>
        <taxon>Pentapetalae</taxon>
        <taxon>rosids</taxon>
        <taxon>fabids</taxon>
        <taxon>Fabales</taxon>
        <taxon>Fabaceae</taxon>
        <taxon>Papilionoideae</taxon>
        <taxon>50 kb inversion clade</taxon>
        <taxon>NPAAA clade</taxon>
        <taxon>Hologalegina</taxon>
        <taxon>IRL clade</taxon>
        <taxon>Trifolieae</taxon>
        <taxon>Trifolium</taxon>
    </lineage>
</organism>
<keyword evidence="1" id="KW-0012">Acyltransferase</keyword>
<proteinExistence type="predicted"/>
<accession>A0A392PPP9</accession>
<evidence type="ECO:0000313" key="1">
    <source>
        <dbReference type="EMBL" id="MCI13712.1"/>
    </source>
</evidence>
<comment type="caution">
    <text evidence="1">The sequence shown here is derived from an EMBL/GenBank/DDBJ whole genome shotgun (WGS) entry which is preliminary data.</text>
</comment>